<dbReference type="Proteomes" id="UP000446658">
    <property type="component" value="Unassembled WGS sequence"/>
</dbReference>
<evidence type="ECO:0000313" key="1">
    <source>
        <dbReference type="EMBL" id="MTD32628.1"/>
    </source>
</evidence>
<name>A0A844GBL0_9NEIS</name>
<proteinExistence type="predicted"/>
<keyword evidence="2" id="KW-1185">Reference proteome</keyword>
<comment type="caution">
    <text evidence="1">The sequence shown here is derived from an EMBL/GenBank/DDBJ whole genome shotgun (WGS) entry which is preliminary data.</text>
</comment>
<dbReference type="RefSeq" id="WP_230369111.1">
    <property type="nucleotide sequence ID" value="NZ_WLYX01000001.1"/>
</dbReference>
<dbReference type="AlphaFoldDB" id="A0A844GBL0"/>
<sequence>MSASRWICANCRLTNIGPALNGTVIVDDATGKATIEALTAMGKEYTLIFEGMNDAQSGASVDVTVHRFKPTPAESPGFDR</sequence>
<gene>
    <name evidence="1" type="ORF">GKE73_02875</name>
</gene>
<organism evidence="1 2">
    <name type="scientific">Paludibacterium denitrificans</name>
    <dbReference type="NCBI Taxonomy" id="2675226"/>
    <lineage>
        <taxon>Bacteria</taxon>
        <taxon>Pseudomonadati</taxon>
        <taxon>Pseudomonadota</taxon>
        <taxon>Betaproteobacteria</taxon>
        <taxon>Neisseriales</taxon>
        <taxon>Chromobacteriaceae</taxon>
        <taxon>Paludibacterium</taxon>
    </lineage>
</organism>
<dbReference type="EMBL" id="WLYX01000001">
    <property type="protein sequence ID" value="MTD32628.1"/>
    <property type="molecule type" value="Genomic_DNA"/>
</dbReference>
<reference evidence="1 2" key="1">
    <citation type="submission" date="2019-11" db="EMBL/GenBank/DDBJ databases">
        <title>Draft genome sequence of Paludibacterium sp. dN18-1.</title>
        <authorList>
            <person name="Im W.-T."/>
        </authorList>
    </citation>
    <scope>NUCLEOTIDE SEQUENCE [LARGE SCALE GENOMIC DNA]</scope>
    <source>
        <strain evidence="2">dN 18-1</strain>
    </source>
</reference>
<evidence type="ECO:0000313" key="2">
    <source>
        <dbReference type="Proteomes" id="UP000446658"/>
    </source>
</evidence>
<accession>A0A844GBL0</accession>
<protein>
    <submittedName>
        <fullName evidence="1">Uncharacterized protein</fullName>
    </submittedName>
</protein>